<protein>
    <submittedName>
        <fullName evidence="1">Uncharacterized protein</fullName>
    </submittedName>
</protein>
<accession>A0A6A7BJP4</accession>
<dbReference type="Pfam" id="PF09797">
    <property type="entry name" value="NatB_MDM20"/>
    <property type="match status" value="1"/>
</dbReference>
<gene>
    <name evidence="1" type="ORF">T440DRAFT_551750</name>
</gene>
<dbReference type="OrthoDB" id="24670at2759"/>
<dbReference type="Proteomes" id="UP000799423">
    <property type="component" value="Unassembled WGS sequence"/>
</dbReference>
<evidence type="ECO:0000313" key="1">
    <source>
        <dbReference type="EMBL" id="KAF2854675.1"/>
    </source>
</evidence>
<organism evidence="1 2">
    <name type="scientific">Plenodomus tracheiphilus IPT5</name>
    <dbReference type="NCBI Taxonomy" id="1408161"/>
    <lineage>
        <taxon>Eukaryota</taxon>
        <taxon>Fungi</taxon>
        <taxon>Dikarya</taxon>
        <taxon>Ascomycota</taxon>
        <taxon>Pezizomycotina</taxon>
        <taxon>Dothideomycetes</taxon>
        <taxon>Pleosporomycetidae</taxon>
        <taxon>Pleosporales</taxon>
        <taxon>Pleosporineae</taxon>
        <taxon>Leptosphaeriaceae</taxon>
        <taxon>Plenodomus</taxon>
    </lineage>
</organism>
<dbReference type="EMBL" id="MU006292">
    <property type="protein sequence ID" value="KAF2854675.1"/>
    <property type="molecule type" value="Genomic_DNA"/>
</dbReference>
<dbReference type="AlphaFoldDB" id="A0A6A7BJP4"/>
<reference evidence="1" key="1">
    <citation type="submission" date="2020-01" db="EMBL/GenBank/DDBJ databases">
        <authorList>
            <consortium name="DOE Joint Genome Institute"/>
            <person name="Haridas S."/>
            <person name="Albert R."/>
            <person name="Binder M."/>
            <person name="Bloem J."/>
            <person name="Labutti K."/>
            <person name="Salamov A."/>
            <person name="Andreopoulos B."/>
            <person name="Baker S.E."/>
            <person name="Barry K."/>
            <person name="Bills G."/>
            <person name="Bluhm B.H."/>
            <person name="Cannon C."/>
            <person name="Castanera R."/>
            <person name="Culley D.E."/>
            <person name="Daum C."/>
            <person name="Ezra D."/>
            <person name="Gonzalez J.B."/>
            <person name="Henrissat B."/>
            <person name="Kuo A."/>
            <person name="Liang C."/>
            <person name="Lipzen A."/>
            <person name="Lutzoni F."/>
            <person name="Magnuson J."/>
            <person name="Mondo S."/>
            <person name="Nolan M."/>
            <person name="Ohm R."/>
            <person name="Pangilinan J."/>
            <person name="Park H.-J."/>
            <person name="Ramirez L."/>
            <person name="Alfaro M."/>
            <person name="Sun H."/>
            <person name="Tritt A."/>
            <person name="Yoshinaga Y."/>
            <person name="Zwiers L.-H."/>
            <person name="Turgeon B.G."/>
            <person name="Goodwin S.B."/>
            <person name="Spatafora J.W."/>
            <person name="Crous P.W."/>
            <person name="Grigoriev I.V."/>
        </authorList>
    </citation>
    <scope>NUCLEOTIDE SEQUENCE</scope>
    <source>
        <strain evidence="1">IPT5</strain>
    </source>
</reference>
<keyword evidence="2" id="KW-1185">Reference proteome</keyword>
<name>A0A6A7BJP4_9PLEO</name>
<proteinExistence type="predicted"/>
<sequence length="931" mass="106770">MAYNSWDKLSKAQRDFPKPKFAHSVVTKALKKQPHNPFLLCWMAELSLTLDQGQDALLRLNSVCDQGPTRVTDTRFLAYMYKICAETLRCTDFESDSVGSIGNKFLAPWQAAVKATQRKSDRLQIWDTLFTTAIREDCWDDVQYAVVNYQKEGLSDKKQIHYIRILVTHLAAQQKRDRLKKDDQMTQIQFKVARGQLKQAFQASPDDPIAIKDIRDLRFMAEIYARQGHCSELIELWKAPPQSLVGIMRTYHDELMDLIARLLKRGNYWELLEAHCLEVIGEVSARLKDTGDTKEFQDFCASRGHIWSSLLKATRTLYSPSEALEKLKSVVETFTKAFEQDGRPIQRTSMMLLQAIGTDMLSVCQRYWECHSTTPSCFHDLLPHVACLSMGQQQEFHRFIQDQTRHVYAKADLDEAKYAQWQLVELNVLKFDYLLTISMNPSPTIHALDSLAKNAIRYCFQATTEGAFVAIYTLLNLHYESSVREDCVPCFEVAPSTRFLLQATMLARHVAARNKEDRTMSILAARLHLNLGLGKSAFQFYRQSNLKEMLLDTLSLYTLSRISMTHPFEVKGYQGFSADEELAKVIGTIERMERKADTFIYTDLPSFIYDQFPDVLSVKRRLQSSLTRQLCITERRRIARLKGQSTEQIPRLSQRTLTHISDNTERSPFPHYDCSSTNGLVNLVMPNPVPNETWKIFQSFTEERASQVLYREEGLHGILRWLKASLNKASQPPWGTKAVSAELILHEHWEYLAVVAVSAKSNTAAWGEQTHIDFHHRLQAIRKGMQSLRLRETTALKPEDEPTMFSEHMLLACYTKLELLRAIYKFIGLLQESVFHAKSTHPLKKELPEDFVSCVASETELCFKAIQDVAQSYITVIRKRGMAAIKAQVRWGATGEQLCQHLTAEDVQYYANEYVESAVEGWSGVLKVKLS</sequence>
<evidence type="ECO:0000313" key="2">
    <source>
        <dbReference type="Proteomes" id="UP000799423"/>
    </source>
</evidence>
<dbReference type="InterPro" id="IPR019183">
    <property type="entry name" value="NAA25_NatB_aux_su"/>
</dbReference>